<proteinExistence type="predicted"/>
<dbReference type="AlphaFoldDB" id="A0A9W6B731"/>
<sequence>MVFHTTTIVKAPKSAGKNFTHNSPLPNQLISKDIIEVIGGTDANPKAR</sequence>
<name>A0A9W6B731_9FLAO</name>
<accession>A0A9W6B731</accession>
<dbReference type="EMBL" id="BRVP01000005">
    <property type="protein sequence ID" value="GLB51928.1"/>
    <property type="molecule type" value="Genomic_DNA"/>
</dbReference>
<organism evidence="1 2">
    <name type="scientific">Neptunitalea chrysea</name>
    <dbReference type="NCBI Taxonomy" id="1647581"/>
    <lineage>
        <taxon>Bacteria</taxon>
        <taxon>Pseudomonadati</taxon>
        <taxon>Bacteroidota</taxon>
        <taxon>Flavobacteriia</taxon>
        <taxon>Flavobacteriales</taxon>
        <taxon>Flavobacteriaceae</taxon>
        <taxon>Neptunitalea</taxon>
    </lineage>
</organism>
<gene>
    <name evidence="1" type="ORF">NBRC110019_09670</name>
</gene>
<comment type="caution">
    <text evidence="1">The sequence shown here is derived from an EMBL/GenBank/DDBJ whole genome shotgun (WGS) entry which is preliminary data.</text>
</comment>
<dbReference type="Proteomes" id="UP001143545">
    <property type="component" value="Unassembled WGS sequence"/>
</dbReference>
<evidence type="ECO:0000313" key="2">
    <source>
        <dbReference type="Proteomes" id="UP001143545"/>
    </source>
</evidence>
<keyword evidence="2" id="KW-1185">Reference proteome</keyword>
<evidence type="ECO:0000313" key="1">
    <source>
        <dbReference type="EMBL" id="GLB51928.1"/>
    </source>
</evidence>
<reference evidence="1" key="1">
    <citation type="submission" date="2022-07" db="EMBL/GenBank/DDBJ databases">
        <title>Taxonomy of Novel Oxalotrophic and Methylotrophic Bacteria.</title>
        <authorList>
            <person name="Sahin N."/>
            <person name="Tani A."/>
        </authorList>
    </citation>
    <scope>NUCLEOTIDE SEQUENCE</scope>
    <source>
        <strain evidence="1">AM327</strain>
    </source>
</reference>
<protein>
    <submittedName>
        <fullName evidence="1">Uncharacterized protein</fullName>
    </submittedName>
</protein>